<proteinExistence type="predicted"/>
<evidence type="ECO:0000313" key="2">
    <source>
        <dbReference type="EMBL" id="MFA9462626.1"/>
    </source>
</evidence>
<reference evidence="2 3" key="1">
    <citation type="submission" date="2024-08" db="EMBL/GenBank/DDBJ databases">
        <title>Whole-genome sequencing of halo(alkali)philic microorganisms from hypersaline lakes.</title>
        <authorList>
            <person name="Sorokin D.Y."/>
            <person name="Merkel A.Y."/>
            <person name="Messina E."/>
            <person name="Yakimov M."/>
        </authorList>
    </citation>
    <scope>NUCLEOTIDE SEQUENCE [LARGE SCALE GENOMIC DNA]</scope>
    <source>
        <strain evidence="2 3">Cl-TMA</strain>
    </source>
</reference>
<evidence type="ECO:0000313" key="3">
    <source>
        <dbReference type="Proteomes" id="UP001575181"/>
    </source>
</evidence>
<accession>A0ABV4U1D9</accession>
<protein>
    <submittedName>
        <fullName evidence="2">Uncharacterized protein</fullName>
    </submittedName>
</protein>
<name>A0ABV4U1D9_9GAMM</name>
<sequence length="259" mass="30625">MFNLQKKESFRFFGAWFFNTFIPLILGSLILTGAVSVYKSRADLNSYTTKTEFKKAQEQRLNCYFYGKDYLGAVNSTAGTFYLINKHIKSVYEKGAPNKKDVKLAKILQEQQLKNKEKREKYFRKYERCNMQLAQKYRNIAILLNFKKDYTKRFESDRGQISLLTEKNKEFIRSKAGKINFSKAFNLMLNGTNMGDFNKILNKADFGDLATYWNRQRDITKKELEASRRENEKINDFIARNLKEKLNKGIMRYLPEIIY</sequence>
<feature type="transmembrane region" description="Helical" evidence="1">
    <location>
        <begin position="12"/>
        <end position="38"/>
    </location>
</feature>
<gene>
    <name evidence="2" type="ORF">ACERLL_17670</name>
</gene>
<dbReference type="Proteomes" id="UP001575181">
    <property type="component" value="Unassembled WGS sequence"/>
</dbReference>
<keyword evidence="1" id="KW-0812">Transmembrane</keyword>
<keyword evidence="1" id="KW-1133">Transmembrane helix</keyword>
<organism evidence="2 3">
    <name type="scientific">Thiohalorhabdus methylotrophus</name>
    <dbReference type="NCBI Taxonomy" id="3242694"/>
    <lineage>
        <taxon>Bacteria</taxon>
        <taxon>Pseudomonadati</taxon>
        <taxon>Pseudomonadota</taxon>
        <taxon>Gammaproteobacteria</taxon>
        <taxon>Thiohalorhabdales</taxon>
        <taxon>Thiohalorhabdaceae</taxon>
        <taxon>Thiohalorhabdus</taxon>
    </lineage>
</organism>
<keyword evidence="1" id="KW-0472">Membrane</keyword>
<evidence type="ECO:0000256" key="1">
    <source>
        <dbReference type="SAM" id="Phobius"/>
    </source>
</evidence>
<keyword evidence="3" id="KW-1185">Reference proteome</keyword>
<dbReference type="RefSeq" id="WP_373657414.1">
    <property type="nucleotide sequence ID" value="NZ_JBGUAW010000027.1"/>
</dbReference>
<comment type="caution">
    <text evidence="2">The sequence shown here is derived from an EMBL/GenBank/DDBJ whole genome shotgun (WGS) entry which is preliminary data.</text>
</comment>
<dbReference type="EMBL" id="JBGUAW010000027">
    <property type="protein sequence ID" value="MFA9462626.1"/>
    <property type="molecule type" value="Genomic_DNA"/>
</dbReference>